<evidence type="ECO:0000313" key="1">
    <source>
        <dbReference type="EMBL" id="GFY84375.1"/>
    </source>
</evidence>
<dbReference type="OrthoDB" id="737041at2759"/>
<sequence length="248" mass="27262">MRWCHLGATEGRGGGRGTIRMVRRAITAGAGGASQEPIPHSTAEHRALRLSPCSSPTYIPTNDEVQHALSSLQQAFDQASFSQFMKGRLAHSLDKDVADEIARSLQRRGYDRVYDAFHLLHTEPSIQRMVMSLSSDKAVWNAVLNNEVVRGLRESLVKADKSVPENTDNSSGGPNAALDILSGIFENTKAKVMEIIEKVTKLVNELFQPSENEKTRGATDPFEEKLRTLSMLSIVVLLIVVVSRVHSA</sequence>
<organism evidence="1 2">
    <name type="scientific">Actinidia rufa</name>
    <dbReference type="NCBI Taxonomy" id="165716"/>
    <lineage>
        <taxon>Eukaryota</taxon>
        <taxon>Viridiplantae</taxon>
        <taxon>Streptophyta</taxon>
        <taxon>Embryophyta</taxon>
        <taxon>Tracheophyta</taxon>
        <taxon>Spermatophyta</taxon>
        <taxon>Magnoliopsida</taxon>
        <taxon>eudicotyledons</taxon>
        <taxon>Gunneridae</taxon>
        <taxon>Pentapetalae</taxon>
        <taxon>asterids</taxon>
        <taxon>Ericales</taxon>
        <taxon>Actinidiaceae</taxon>
        <taxon>Actinidia</taxon>
    </lineage>
</organism>
<dbReference type="AlphaFoldDB" id="A0A7J0ED63"/>
<accession>A0A7J0ED63</accession>
<dbReference type="PANTHER" id="PTHR33625:SF3">
    <property type="entry name" value="OS04G0550700 PROTEIN"/>
    <property type="match status" value="1"/>
</dbReference>
<protein>
    <submittedName>
        <fullName evidence="1">Uncharacterized protein</fullName>
    </submittedName>
</protein>
<reference evidence="1 2" key="1">
    <citation type="submission" date="2019-07" db="EMBL/GenBank/DDBJ databases">
        <title>De Novo Assembly of kiwifruit Actinidia rufa.</title>
        <authorList>
            <person name="Sugita-Konishi S."/>
            <person name="Sato K."/>
            <person name="Mori E."/>
            <person name="Abe Y."/>
            <person name="Kisaki G."/>
            <person name="Hamano K."/>
            <person name="Suezawa K."/>
            <person name="Otani M."/>
            <person name="Fukuda T."/>
            <person name="Manabe T."/>
            <person name="Gomi K."/>
            <person name="Tabuchi M."/>
            <person name="Akimitsu K."/>
            <person name="Kataoka I."/>
        </authorList>
    </citation>
    <scope>NUCLEOTIDE SEQUENCE [LARGE SCALE GENOMIC DNA]</scope>
    <source>
        <strain evidence="2">cv. Fuchu</strain>
    </source>
</reference>
<comment type="caution">
    <text evidence="1">The sequence shown here is derived from an EMBL/GenBank/DDBJ whole genome shotgun (WGS) entry which is preliminary data.</text>
</comment>
<dbReference type="EMBL" id="BJWL01000003">
    <property type="protein sequence ID" value="GFY84375.1"/>
    <property type="molecule type" value="Genomic_DNA"/>
</dbReference>
<dbReference type="PANTHER" id="PTHR33625">
    <property type="entry name" value="OS08G0179900 PROTEIN"/>
    <property type="match status" value="1"/>
</dbReference>
<evidence type="ECO:0000313" key="2">
    <source>
        <dbReference type="Proteomes" id="UP000585474"/>
    </source>
</evidence>
<dbReference type="Proteomes" id="UP000585474">
    <property type="component" value="Unassembled WGS sequence"/>
</dbReference>
<keyword evidence="2" id="KW-1185">Reference proteome</keyword>
<gene>
    <name evidence="1" type="ORF">Acr_03g0011490</name>
</gene>
<name>A0A7J0ED63_9ERIC</name>
<proteinExistence type="predicted"/>